<organism evidence="7 8">
    <name type="scientific">Amycolatopsis magusensis</name>
    <dbReference type="NCBI Taxonomy" id="882444"/>
    <lineage>
        <taxon>Bacteria</taxon>
        <taxon>Bacillati</taxon>
        <taxon>Actinomycetota</taxon>
        <taxon>Actinomycetes</taxon>
        <taxon>Pseudonocardiales</taxon>
        <taxon>Pseudonocardiaceae</taxon>
        <taxon>Amycolatopsis</taxon>
    </lineage>
</organism>
<evidence type="ECO:0000256" key="1">
    <source>
        <dbReference type="ARBA" id="ARBA00007074"/>
    </source>
</evidence>
<proteinExistence type="inferred from homology"/>
<dbReference type="PANTHER" id="PTHR47359:SF3">
    <property type="entry name" value="NLP_P60 DOMAIN-CONTAINING PROTEIN-RELATED"/>
    <property type="match status" value="1"/>
</dbReference>
<comment type="similarity">
    <text evidence="1">Belongs to the peptidase C40 family.</text>
</comment>
<keyword evidence="5" id="KW-1133">Transmembrane helix</keyword>
<name>A0ABS4PMU8_9PSEU</name>
<evidence type="ECO:0000313" key="7">
    <source>
        <dbReference type="EMBL" id="MBP2180715.1"/>
    </source>
</evidence>
<dbReference type="Gene3D" id="3.90.1720.10">
    <property type="entry name" value="endopeptidase domain like (from Nostoc punctiforme)"/>
    <property type="match status" value="1"/>
</dbReference>
<dbReference type="Proteomes" id="UP000741013">
    <property type="component" value="Unassembled WGS sequence"/>
</dbReference>
<gene>
    <name evidence="7" type="ORF">JOM49_002241</name>
</gene>
<keyword evidence="5" id="KW-0472">Membrane</keyword>
<keyword evidence="5" id="KW-0812">Transmembrane</keyword>
<feature type="domain" description="NlpC/P60" evidence="6">
    <location>
        <begin position="197"/>
        <end position="319"/>
    </location>
</feature>
<dbReference type="PROSITE" id="PS51935">
    <property type="entry name" value="NLPC_P60"/>
    <property type="match status" value="1"/>
</dbReference>
<sequence length="319" mass="32740">MANRLHRFLAGAGGRALVAVPLVGALAIGGYMLAEGDGGEPVPQAAPVHPAGGGAVPAGPSTLRETAPVEAVTPAAAPNELDVWVSRLAGPLDIPAQALAAYASGELKLREERPGCHLTWVTLAGMGKADSDHRDSSVDSAVAAGRKLCGKGVDLDTGWWKAVGAYHGGGDAELFRQKALANAQLYATLSLNPELATAPTTRATRFALDQIGLPYVWGGNGPEAGAAGFDCSGLTKAAYDSAGLNLPRTADSQFRALGASAKEPSLGDLVFYGNPATRIHHVGMYVGNGLMVNAPTEGQAIQLHSYRTRGDDYAGAARP</sequence>
<dbReference type="InterPro" id="IPR038765">
    <property type="entry name" value="Papain-like_cys_pep_sf"/>
</dbReference>
<keyword evidence="2" id="KW-0645">Protease</keyword>
<dbReference type="Pfam" id="PF00877">
    <property type="entry name" value="NLPC_P60"/>
    <property type="match status" value="1"/>
</dbReference>
<accession>A0ABS4PMU8</accession>
<keyword evidence="4" id="KW-0788">Thiol protease</keyword>
<keyword evidence="3 7" id="KW-0378">Hydrolase</keyword>
<evidence type="ECO:0000259" key="6">
    <source>
        <dbReference type="PROSITE" id="PS51935"/>
    </source>
</evidence>
<reference evidence="7 8" key="1">
    <citation type="submission" date="2021-03" db="EMBL/GenBank/DDBJ databases">
        <title>Sequencing the genomes of 1000 actinobacteria strains.</title>
        <authorList>
            <person name="Klenk H.-P."/>
        </authorList>
    </citation>
    <scope>NUCLEOTIDE SEQUENCE [LARGE SCALE GENOMIC DNA]</scope>
    <source>
        <strain evidence="7 8">DSM 45510</strain>
    </source>
</reference>
<evidence type="ECO:0000256" key="2">
    <source>
        <dbReference type="ARBA" id="ARBA00022670"/>
    </source>
</evidence>
<evidence type="ECO:0000256" key="5">
    <source>
        <dbReference type="SAM" id="Phobius"/>
    </source>
</evidence>
<dbReference type="InterPro" id="IPR051794">
    <property type="entry name" value="PG_Endopeptidase_C40"/>
</dbReference>
<protein>
    <submittedName>
        <fullName evidence="7">Cell wall-associated NlpC family hydrolase</fullName>
    </submittedName>
</protein>
<keyword evidence="8" id="KW-1185">Reference proteome</keyword>
<dbReference type="InterPro" id="IPR000064">
    <property type="entry name" value="NLP_P60_dom"/>
</dbReference>
<evidence type="ECO:0000313" key="8">
    <source>
        <dbReference type="Proteomes" id="UP000741013"/>
    </source>
</evidence>
<dbReference type="GO" id="GO:0016787">
    <property type="term" value="F:hydrolase activity"/>
    <property type="evidence" value="ECO:0007669"/>
    <property type="project" value="UniProtKB-KW"/>
</dbReference>
<dbReference type="SUPFAM" id="SSF54001">
    <property type="entry name" value="Cysteine proteinases"/>
    <property type="match status" value="1"/>
</dbReference>
<evidence type="ECO:0000256" key="3">
    <source>
        <dbReference type="ARBA" id="ARBA00022801"/>
    </source>
</evidence>
<comment type="caution">
    <text evidence="7">The sequence shown here is derived from an EMBL/GenBank/DDBJ whole genome shotgun (WGS) entry which is preliminary data.</text>
</comment>
<dbReference type="RefSeq" id="WP_282772183.1">
    <property type="nucleotide sequence ID" value="NZ_JAGGMS010000001.1"/>
</dbReference>
<dbReference type="PANTHER" id="PTHR47359">
    <property type="entry name" value="PEPTIDOGLYCAN DL-ENDOPEPTIDASE CWLO"/>
    <property type="match status" value="1"/>
</dbReference>
<feature type="transmembrane region" description="Helical" evidence="5">
    <location>
        <begin position="12"/>
        <end position="34"/>
    </location>
</feature>
<evidence type="ECO:0000256" key="4">
    <source>
        <dbReference type="ARBA" id="ARBA00022807"/>
    </source>
</evidence>
<dbReference type="EMBL" id="JAGGMS010000001">
    <property type="protein sequence ID" value="MBP2180715.1"/>
    <property type="molecule type" value="Genomic_DNA"/>
</dbReference>